<dbReference type="GO" id="GO:0005829">
    <property type="term" value="C:cytosol"/>
    <property type="evidence" value="ECO:0007669"/>
    <property type="project" value="TreeGrafter"/>
</dbReference>
<comment type="caution">
    <text evidence="1">The sequence shown here is derived from an EMBL/GenBank/DDBJ whole genome shotgun (WGS) entry which is preliminary data.</text>
</comment>
<accession>A0A2S5GCD4</accession>
<dbReference type="OrthoDB" id="9792518at2"/>
<dbReference type="Gene3D" id="3.40.50.1000">
    <property type="entry name" value="HAD superfamily/HAD-like"/>
    <property type="match status" value="1"/>
</dbReference>
<dbReference type="InterPro" id="IPR023198">
    <property type="entry name" value="PGP-like_dom2"/>
</dbReference>
<dbReference type="GO" id="GO:0008967">
    <property type="term" value="F:phosphoglycolate phosphatase activity"/>
    <property type="evidence" value="ECO:0007669"/>
    <property type="project" value="TreeGrafter"/>
</dbReference>
<name>A0A2S5GCD4_9BACL</name>
<keyword evidence="1" id="KW-0378">Hydrolase</keyword>
<dbReference type="InterPro" id="IPR023214">
    <property type="entry name" value="HAD_sf"/>
</dbReference>
<dbReference type="RefSeq" id="WP_104057442.1">
    <property type="nucleotide sequence ID" value="NZ_PREZ01000003.1"/>
</dbReference>
<organism evidence="1 2">
    <name type="scientific">Jeotgalibacillus proteolyticus</name>
    <dbReference type="NCBI Taxonomy" id="2082395"/>
    <lineage>
        <taxon>Bacteria</taxon>
        <taxon>Bacillati</taxon>
        <taxon>Bacillota</taxon>
        <taxon>Bacilli</taxon>
        <taxon>Bacillales</taxon>
        <taxon>Caryophanaceae</taxon>
        <taxon>Jeotgalibacillus</taxon>
    </lineage>
</organism>
<dbReference type="Gene3D" id="1.10.150.240">
    <property type="entry name" value="Putative phosphatase, domain 2"/>
    <property type="match status" value="1"/>
</dbReference>
<dbReference type="SFLD" id="SFLDS00003">
    <property type="entry name" value="Haloacid_Dehalogenase"/>
    <property type="match status" value="1"/>
</dbReference>
<keyword evidence="2" id="KW-1185">Reference proteome</keyword>
<sequence length="216" mass="24173">MAFILFDLDGTLVDSTDYMTKAIHLSIEDMQHIEEPSADLVRSAFGLTGADFWEKVVPQASMQERNIIRSRRSTFLYQLVKGNDILFPGVRETLAVLKEQGHTLSTASNCGTNYLDMVLDTQEIRHYFSSPICLGSINGEKKADILTSHFETFPKEDVYMVGDRSSDIEAANAHGVPAVICQYGFGTEEEWGKADFRIDAIADIVQLVNKQRRSAE</sequence>
<dbReference type="SUPFAM" id="SSF56784">
    <property type="entry name" value="HAD-like"/>
    <property type="match status" value="1"/>
</dbReference>
<dbReference type="PANTHER" id="PTHR43434">
    <property type="entry name" value="PHOSPHOGLYCOLATE PHOSPHATASE"/>
    <property type="match status" value="1"/>
</dbReference>
<dbReference type="AlphaFoldDB" id="A0A2S5GCD4"/>
<proteinExistence type="predicted"/>
<dbReference type="GO" id="GO:0006281">
    <property type="term" value="P:DNA repair"/>
    <property type="evidence" value="ECO:0007669"/>
    <property type="project" value="TreeGrafter"/>
</dbReference>
<evidence type="ECO:0000313" key="2">
    <source>
        <dbReference type="Proteomes" id="UP000239047"/>
    </source>
</evidence>
<dbReference type="Proteomes" id="UP000239047">
    <property type="component" value="Unassembled WGS sequence"/>
</dbReference>
<dbReference type="SFLD" id="SFLDG01129">
    <property type="entry name" value="C1.5:_HAD__Beta-PGM__Phosphata"/>
    <property type="match status" value="1"/>
</dbReference>
<dbReference type="InterPro" id="IPR050155">
    <property type="entry name" value="HAD-like_hydrolase_sf"/>
</dbReference>
<reference evidence="1 2" key="1">
    <citation type="submission" date="2018-02" db="EMBL/GenBank/DDBJ databases">
        <title>Jeotgalibacillus proteolyticum sp. nov. a protease producing bacterium isolated from ocean sediments of Laizhou Bay.</title>
        <authorList>
            <person name="Li Y."/>
        </authorList>
    </citation>
    <scope>NUCLEOTIDE SEQUENCE [LARGE SCALE GENOMIC DNA]</scope>
    <source>
        <strain evidence="1 2">22-7</strain>
    </source>
</reference>
<dbReference type="EMBL" id="PREZ01000003">
    <property type="protein sequence ID" value="PPA70692.1"/>
    <property type="molecule type" value="Genomic_DNA"/>
</dbReference>
<gene>
    <name evidence="1" type="ORF">C4B60_07795</name>
</gene>
<dbReference type="InterPro" id="IPR036412">
    <property type="entry name" value="HAD-like_sf"/>
</dbReference>
<dbReference type="InterPro" id="IPR041492">
    <property type="entry name" value="HAD_2"/>
</dbReference>
<evidence type="ECO:0000313" key="1">
    <source>
        <dbReference type="EMBL" id="PPA70692.1"/>
    </source>
</evidence>
<dbReference type="Pfam" id="PF13419">
    <property type="entry name" value="HAD_2"/>
    <property type="match status" value="1"/>
</dbReference>
<dbReference type="PANTHER" id="PTHR43434:SF1">
    <property type="entry name" value="PHOSPHOGLYCOLATE PHOSPHATASE"/>
    <property type="match status" value="1"/>
</dbReference>
<protein>
    <submittedName>
        <fullName evidence="1">HAD family hydrolase</fullName>
    </submittedName>
</protein>